<dbReference type="PANTHER" id="PTHR43047:SF72">
    <property type="entry name" value="OSMOSENSING HISTIDINE PROTEIN KINASE SLN1"/>
    <property type="match status" value="1"/>
</dbReference>
<dbReference type="eggNOG" id="COG5002">
    <property type="taxonomic scope" value="Bacteria"/>
</dbReference>
<feature type="domain" description="PAS" evidence="8">
    <location>
        <begin position="106"/>
        <end position="154"/>
    </location>
</feature>
<dbReference type="SMART" id="SM00388">
    <property type="entry name" value="HisKA"/>
    <property type="match status" value="1"/>
</dbReference>
<protein>
    <recommendedName>
        <fullName evidence="2">histidine kinase</fullName>
        <ecNumber evidence="2">2.7.13.3</ecNumber>
    </recommendedName>
</protein>
<evidence type="ECO:0000313" key="9">
    <source>
        <dbReference type="EMBL" id="ACL09483.1"/>
    </source>
</evidence>
<dbReference type="PANTHER" id="PTHR43047">
    <property type="entry name" value="TWO-COMPONENT HISTIDINE PROTEIN KINASE"/>
    <property type="match status" value="1"/>
</dbReference>
<dbReference type="GO" id="GO:0000155">
    <property type="term" value="F:phosphorelay sensor kinase activity"/>
    <property type="evidence" value="ECO:0007669"/>
    <property type="project" value="InterPro"/>
</dbReference>
<feature type="domain" description="Histidine kinase" evidence="7">
    <location>
        <begin position="255"/>
        <end position="501"/>
    </location>
</feature>
<dbReference type="SMART" id="SM00091">
    <property type="entry name" value="PAS"/>
    <property type="match status" value="1"/>
</dbReference>
<feature type="compositionally biased region" description="Basic and acidic residues" evidence="6">
    <location>
        <begin position="12"/>
        <end position="28"/>
    </location>
</feature>
<gene>
    <name evidence="9" type="ordered locus">DvMF_2544</name>
</gene>
<dbReference type="PROSITE" id="PS50112">
    <property type="entry name" value="PAS"/>
    <property type="match status" value="1"/>
</dbReference>
<dbReference type="Gene3D" id="3.30.565.10">
    <property type="entry name" value="Histidine kinase-like ATPase, C-terminal domain"/>
    <property type="match status" value="1"/>
</dbReference>
<comment type="catalytic activity">
    <reaction evidence="1">
        <text>ATP + protein L-histidine = ADP + protein N-phospho-L-histidine.</text>
        <dbReference type="EC" id="2.7.13.3"/>
    </reaction>
</comment>
<dbReference type="SUPFAM" id="SSF47384">
    <property type="entry name" value="Homodimeric domain of signal transducing histidine kinase"/>
    <property type="match status" value="1"/>
</dbReference>
<dbReference type="InterPro" id="IPR003661">
    <property type="entry name" value="HisK_dim/P_dom"/>
</dbReference>
<dbReference type="HOGENOM" id="CLU_529695_0_0_7"/>
<dbReference type="CDD" id="cd00130">
    <property type="entry name" value="PAS"/>
    <property type="match status" value="1"/>
</dbReference>
<feature type="compositionally biased region" description="Pro residues" evidence="6">
    <location>
        <begin position="56"/>
        <end position="66"/>
    </location>
</feature>
<organism evidence="9">
    <name type="scientific">Nitratidesulfovibrio vulgaris (strain DSM 19637 / Miyazaki F)</name>
    <name type="common">Desulfovibrio vulgaris</name>
    <dbReference type="NCBI Taxonomy" id="883"/>
    <lineage>
        <taxon>Bacteria</taxon>
        <taxon>Pseudomonadati</taxon>
        <taxon>Thermodesulfobacteriota</taxon>
        <taxon>Desulfovibrionia</taxon>
        <taxon>Desulfovibrionales</taxon>
        <taxon>Desulfovibrionaceae</taxon>
        <taxon>Nitratidesulfovibrio</taxon>
    </lineage>
</organism>
<dbReference type="InterPro" id="IPR035965">
    <property type="entry name" value="PAS-like_dom_sf"/>
</dbReference>
<evidence type="ECO:0000259" key="8">
    <source>
        <dbReference type="PROSITE" id="PS50112"/>
    </source>
</evidence>
<dbReference type="InterPro" id="IPR003594">
    <property type="entry name" value="HATPase_dom"/>
</dbReference>
<dbReference type="AlphaFoldDB" id="B8DR05"/>
<feature type="region of interest" description="Disordered" evidence="6">
    <location>
        <begin position="1"/>
        <end position="68"/>
    </location>
</feature>
<dbReference type="SMART" id="SM00387">
    <property type="entry name" value="HATPase_c"/>
    <property type="match status" value="1"/>
</dbReference>
<dbReference type="KEGG" id="dvm:DvMF_2544"/>
<name>B8DR05_NITV9</name>
<dbReference type="GO" id="GO:0005886">
    <property type="term" value="C:plasma membrane"/>
    <property type="evidence" value="ECO:0007669"/>
    <property type="project" value="TreeGrafter"/>
</dbReference>
<dbReference type="Pfam" id="PF00989">
    <property type="entry name" value="PAS"/>
    <property type="match status" value="1"/>
</dbReference>
<evidence type="ECO:0000256" key="5">
    <source>
        <dbReference type="ARBA" id="ARBA00022777"/>
    </source>
</evidence>
<evidence type="ECO:0000259" key="7">
    <source>
        <dbReference type="PROSITE" id="PS50109"/>
    </source>
</evidence>
<reference evidence="9" key="1">
    <citation type="submission" date="2008-10" db="EMBL/GenBank/DDBJ databases">
        <title>Complete sequence of Desulfovibrio vulgaris str. 'Miyazaki F'.</title>
        <authorList>
            <person name="Lucas S."/>
            <person name="Copeland A."/>
            <person name="Lapidus A."/>
            <person name="Glavina del Rio T."/>
            <person name="Dalin E."/>
            <person name="Tice H."/>
            <person name="Bruce D."/>
            <person name="Goodwin L."/>
            <person name="Pitluck S."/>
            <person name="Sims D."/>
            <person name="Brettin T."/>
            <person name="Detter J.C."/>
            <person name="Han C."/>
            <person name="Larimer F."/>
            <person name="Land M."/>
            <person name="Hauser L."/>
            <person name="Kyrpides N."/>
            <person name="Mikhailova N."/>
            <person name="Hazen T.C."/>
            <person name="Richardson P."/>
        </authorList>
    </citation>
    <scope>NUCLEOTIDE SEQUENCE</scope>
    <source>
        <strain evidence="9">Miyazaki F</strain>
    </source>
</reference>
<dbReference type="EC" id="2.7.13.3" evidence="2"/>
<dbReference type="Gene3D" id="3.30.450.20">
    <property type="entry name" value="PAS domain"/>
    <property type="match status" value="1"/>
</dbReference>
<dbReference type="PROSITE" id="PS50109">
    <property type="entry name" value="HIS_KIN"/>
    <property type="match status" value="1"/>
</dbReference>
<dbReference type="InterPro" id="IPR036097">
    <property type="entry name" value="HisK_dim/P_sf"/>
</dbReference>
<dbReference type="SUPFAM" id="SSF55785">
    <property type="entry name" value="PYP-like sensor domain (PAS domain)"/>
    <property type="match status" value="1"/>
</dbReference>
<dbReference type="EMBL" id="CP001197">
    <property type="protein sequence ID" value="ACL09483.1"/>
    <property type="molecule type" value="Genomic_DNA"/>
</dbReference>
<dbReference type="PRINTS" id="PR00344">
    <property type="entry name" value="BCTRLSENSOR"/>
</dbReference>
<evidence type="ECO:0000256" key="3">
    <source>
        <dbReference type="ARBA" id="ARBA00022553"/>
    </source>
</evidence>
<accession>B8DR05</accession>
<dbReference type="STRING" id="883.DvMF_2544"/>
<dbReference type="InterPro" id="IPR004358">
    <property type="entry name" value="Sig_transdc_His_kin-like_C"/>
</dbReference>
<dbReference type="InterPro" id="IPR000014">
    <property type="entry name" value="PAS"/>
</dbReference>
<dbReference type="Pfam" id="PF00512">
    <property type="entry name" value="HisKA"/>
    <property type="match status" value="1"/>
</dbReference>
<sequence>MNGARDGTPPDMRADVETDVPPETRRDAGPAPPSGAGQTVQVSQAGQTGQEVQDAPPVPDGLPPRPAALSGLAECGEVSMQTVRYAEDLAALYTVERAQRAELQAVNERLSAVIDSMADGMLTVDAAGVAVTVNTAACAMLERPPAELEGRPLVELLGEAGAAAVLPQGGHGAKLTGGGGAEGVSGSYMRGQYVSAQDLYGARVVELELPSPEGLARRVVRVATSPMRDGGRVLVLHDISMQRRVQHLKQDFLAIISHEMRTPLNGILGLGDVLLDEARRRGDSDAEELLGHLLQAARRMHAMVREVVRFAEVQGGRVEAADAPVDMYWVLTGVLEELSAFAAAHGVVLGPMPMGGPVTVRGNAGLLRELFLHVVHNAIRFNRQGGMVTLRCRPPRGMAGPGVANGTADKGSPDVRAGQGCAVREVVVEVADTGVGIGAQERERVFESFYQAQGYMTRNREGLGIGLTLARAIARLHGGEVTLASEVGRGTTVSVRLPACVGVYGASARETAAG</sequence>
<evidence type="ECO:0000256" key="1">
    <source>
        <dbReference type="ARBA" id="ARBA00000085"/>
    </source>
</evidence>
<feature type="compositionally biased region" description="Polar residues" evidence="6">
    <location>
        <begin position="36"/>
        <end position="51"/>
    </location>
</feature>
<evidence type="ECO:0000256" key="4">
    <source>
        <dbReference type="ARBA" id="ARBA00022679"/>
    </source>
</evidence>
<dbReference type="InterPro" id="IPR036890">
    <property type="entry name" value="HATPase_C_sf"/>
</dbReference>
<keyword evidence="5 9" id="KW-0418">Kinase</keyword>
<keyword evidence="3" id="KW-0597">Phosphoprotein</keyword>
<evidence type="ECO:0000256" key="6">
    <source>
        <dbReference type="SAM" id="MobiDB-lite"/>
    </source>
</evidence>
<dbReference type="CDD" id="cd00082">
    <property type="entry name" value="HisKA"/>
    <property type="match status" value="1"/>
</dbReference>
<dbReference type="InterPro" id="IPR005467">
    <property type="entry name" value="His_kinase_dom"/>
</dbReference>
<dbReference type="InterPro" id="IPR013767">
    <property type="entry name" value="PAS_fold"/>
</dbReference>
<dbReference type="Gene3D" id="1.10.287.130">
    <property type="match status" value="1"/>
</dbReference>
<dbReference type="GO" id="GO:0006355">
    <property type="term" value="P:regulation of DNA-templated transcription"/>
    <property type="evidence" value="ECO:0007669"/>
    <property type="project" value="InterPro"/>
</dbReference>
<keyword evidence="4" id="KW-0808">Transferase</keyword>
<proteinExistence type="predicted"/>
<dbReference type="Pfam" id="PF02518">
    <property type="entry name" value="HATPase_c"/>
    <property type="match status" value="1"/>
</dbReference>
<evidence type="ECO:0000256" key="2">
    <source>
        <dbReference type="ARBA" id="ARBA00012438"/>
    </source>
</evidence>
<dbReference type="GO" id="GO:0009927">
    <property type="term" value="F:histidine phosphotransfer kinase activity"/>
    <property type="evidence" value="ECO:0007669"/>
    <property type="project" value="TreeGrafter"/>
</dbReference>
<dbReference type="SUPFAM" id="SSF55874">
    <property type="entry name" value="ATPase domain of HSP90 chaperone/DNA topoisomerase II/histidine kinase"/>
    <property type="match status" value="1"/>
</dbReference>